<dbReference type="SUPFAM" id="SSF52540">
    <property type="entry name" value="P-loop containing nucleoside triphosphate hydrolases"/>
    <property type="match status" value="1"/>
</dbReference>
<evidence type="ECO:0000256" key="1">
    <source>
        <dbReference type="SAM" id="Coils"/>
    </source>
</evidence>
<dbReference type="EMBL" id="JXLP01000001">
    <property type="protein sequence ID" value="KIL80158.1"/>
    <property type="molecule type" value="Genomic_DNA"/>
</dbReference>
<dbReference type="InterPro" id="IPR027417">
    <property type="entry name" value="P-loop_NTPase"/>
</dbReference>
<name>A0ABR5AZL0_BACBA</name>
<sequence length="657" mass="76434">MVKWSKVFRWVNNQGGTVVELKQIYLRNFRGYEEVKIDFDHGMNVIIGKNDVGKSTIMDALELFFNGETKSTLVKAEVNDCNIDATVKEMEIAACFRLNEDEKISIDASNVTNLSEEYLLNKDGLLEIKKIWDCSKVSINASSLRVLINAHYPYISEKHFISMKHSELKKEIEKIKDDIRNYEEINKTKNADLRKALYDYYITPDIEFREIDIEIKKIETDEKDLWRKIKDNLPLYFLFQSDRSNSDSDNEVQNPLKIATKKALAEIEEQLKEIKEFVDETVSKIGDLTINKLQEFDPGIASKLNTKLNMKSWDSLFSFDLESDDGISLNKRGSGVKRLILLSYFRAEAERISSEGNNKNIIYGIEEPETSQHPDFQRMIIDSLKSISEDTKHQVIITTHTPEIAKMVNVEEVIFVKKENNKPAIIADNLLKFKGIVETLGILPTIESKLVICVEGENDVNFIMNVNQQIREFKDIIDLKENKISILPLTGGQLIRWVNRNYLNNSNVIEFHIYDADKPEYQEIIEGIKRENDRRRYGVITQRLEMENYIHPQLISEKFKIDEFDFEINEWARKDVPKYLLDRVMLHIKEPRKRENAIKEILNGSLAKELTKSHLDEMECYEEIKSWFEQIASLYFGSDNKLTNRVLEPSEVPQPVS</sequence>
<keyword evidence="3" id="KW-0540">Nuclease</keyword>
<dbReference type="PANTHER" id="PTHR43581:SF4">
    <property type="entry name" value="ATP_GTP PHOSPHATASE"/>
    <property type="match status" value="1"/>
</dbReference>
<dbReference type="Pfam" id="PF13175">
    <property type="entry name" value="AAA_15"/>
    <property type="match status" value="1"/>
</dbReference>
<proteinExistence type="predicted"/>
<evidence type="ECO:0000313" key="4">
    <source>
        <dbReference type="Proteomes" id="UP000031982"/>
    </source>
</evidence>
<dbReference type="PANTHER" id="PTHR43581">
    <property type="entry name" value="ATP/GTP PHOSPHATASE"/>
    <property type="match status" value="1"/>
</dbReference>
<accession>A0ABR5AZL0</accession>
<organism evidence="3 4">
    <name type="scientific">Bacillus badius</name>
    <dbReference type="NCBI Taxonomy" id="1455"/>
    <lineage>
        <taxon>Bacteria</taxon>
        <taxon>Bacillati</taxon>
        <taxon>Bacillota</taxon>
        <taxon>Bacilli</taxon>
        <taxon>Bacillales</taxon>
        <taxon>Bacillaceae</taxon>
        <taxon>Pseudobacillus</taxon>
    </lineage>
</organism>
<protein>
    <submittedName>
        <fullName evidence="3">ATP-dependent endonuclease, OLD family</fullName>
    </submittedName>
</protein>
<evidence type="ECO:0000313" key="3">
    <source>
        <dbReference type="EMBL" id="KIL80158.1"/>
    </source>
</evidence>
<keyword evidence="1" id="KW-0175">Coiled coil</keyword>
<evidence type="ECO:0000259" key="2">
    <source>
        <dbReference type="Pfam" id="PF13175"/>
    </source>
</evidence>
<comment type="caution">
    <text evidence="3">The sequence shown here is derived from an EMBL/GenBank/DDBJ whole genome shotgun (WGS) entry which is preliminary data.</text>
</comment>
<feature type="coiled-coil region" evidence="1">
    <location>
        <begin position="165"/>
        <end position="192"/>
    </location>
</feature>
<dbReference type="GO" id="GO:0004519">
    <property type="term" value="F:endonuclease activity"/>
    <property type="evidence" value="ECO:0007669"/>
    <property type="project" value="UniProtKB-KW"/>
</dbReference>
<dbReference type="InterPro" id="IPR051396">
    <property type="entry name" value="Bact_Antivir_Def_Nuclease"/>
</dbReference>
<keyword evidence="4" id="KW-1185">Reference proteome</keyword>
<keyword evidence="3" id="KW-0378">Hydrolase</keyword>
<dbReference type="Gene3D" id="3.40.50.300">
    <property type="entry name" value="P-loop containing nucleotide triphosphate hydrolases"/>
    <property type="match status" value="1"/>
</dbReference>
<dbReference type="Proteomes" id="UP000031982">
    <property type="component" value="Unassembled WGS sequence"/>
</dbReference>
<keyword evidence="3" id="KW-0255">Endonuclease</keyword>
<reference evidence="3 4" key="1">
    <citation type="submission" date="2015-01" db="EMBL/GenBank/DDBJ databases">
        <title>Genome Assembly of Bacillus badius MTCC 1458.</title>
        <authorList>
            <person name="Verma A."/>
            <person name="Khatri I."/>
            <person name="Mual P."/>
            <person name="Subramanian S."/>
            <person name="Krishnamurthi S."/>
        </authorList>
    </citation>
    <scope>NUCLEOTIDE SEQUENCE [LARGE SCALE GENOMIC DNA]</scope>
    <source>
        <strain evidence="3 4">MTCC 1458</strain>
    </source>
</reference>
<gene>
    <name evidence="3" type="ORF">SD77_0006</name>
</gene>
<feature type="domain" description="Endonuclease GajA/Old nuclease/RecF-like AAA" evidence="2">
    <location>
        <begin position="21"/>
        <end position="405"/>
    </location>
</feature>
<dbReference type="InterPro" id="IPR041685">
    <property type="entry name" value="AAA_GajA/Old/RecF-like"/>
</dbReference>